<evidence type="ECO:0000313" key="9">
    <source>
        <dbReference type="EMBL" id="MBB4119865.1"/>
    </source>
</evidence>
<proteinExistence type="inferred from homology"/>
<dbReference type="PANTHER" id="PTHR11142:SF0">
    <property type="entry name" value="TRNA PSEUDOURIDINE SYNTHASE-LIKE 1"/>
    <property type="match status" value="1"/>
</dbReference>
<dbReference type="GO" id="GO:0160147">
    <property type="term" value="F:tRNA pseudouridine(38-40) synthase activity"/>
    <property type="evidence" value="ECO:0007669"/>
    <property type="project" value="UniProtKB-EC"/>
</dbReference>
<dbReference type="PIRSF" id="PIRSF001430">
    <property type="entry name" value="tRNA_psdUrid_synth"/>
    <property type="match status" value="1"/>
</dbReference>
<dbReference type="Gene3D" id="3.30.70.660">
    <property type="entry name" value="Pseudouridine synthase I, catalytic domain, C-terminal subdomain"/>
    <property type="match status" value="1"/>
</dbReference>
<feature type="binding site" evidence="4 6">
    <location>
        <position position="120"/>
    </location>
    <ligand>
        <name>substrate</name>
    </ligand>
</feature>
<comment type="function">
    <text evidence="4">Formation of pseudouridine at positions 38, 39 and 40 in the anticodon stem and loop of transfer RNAs.</text>
</comment>
<evidence type="ECO:0000256" key="4">
    <source>
        <dbReference type="HAMAP-Rule" id="MF_00171"/>
    </source>
</evidence>
<evidence type="ECO:0000313" key="10">
    <source>
        <dbReference type="Proteomes" id="UP000553034"/>
    </source>
</evidence>
<name>A0A840ES40_9FLAO</name>
<gene>
    <name evidence="4" type="primary">truA</name>
    <name evidence="9" type="ORF">GGR32_002176</name>
</gene>
<evidence type="ECO:0000256" key="1">
    <source>
        <dbReference type="ARBA" id="ARBA00009375"/>
    </source>
</evidence>
<feature type="domain" description="Pseudouridine synthase I TruA alpha/beta" evidence="8">
    <location>
        <begin position="19"/>
        <end position="114"/>
    </location>
</feature>
<dbReference type="InterPro" id="IPR020097">
    <property type="entry name" value="PsdUridine_synth_TruA_a/b_dom"/>
</dbReference>
<sequence length="262" mass="30219">MYLCEQNYIESLRYFIELAYDGQSFHGWQIQPNAESVQEHLEKALSVLLNQELSIVGAGRTDAGVHAKQLFAHFDIEKPIDEKQLVYKLNRFLPNTIGVKRIFSVHDEAHARFDAISRTYEYVISIEKNPFLAAYSYYMARPLSVEKMNQAAVYLIKEADFQCFSKSKTDVYTYFCTIEQAVWEKKEEKLIFTIKANRFLRNMVRAIVGTLLEVGLGKIPPERIQEIIKSKDRGKAGFSVPAQGLFLTEVAYPNRILEKNDK</sequence>
<keyword evidence="2 4" id="KW-0819">tRNA processing</keyword>
<dbReference type="InterPro" id="IPR020095">
    <property type="entry name" value="PsdUridine_synth_TruA_C"/>
</dbReference>
<evidence type="ECO:0000256" key="6">
    <source>
        <dbReference type="PIRSR" id="PIRSR001430-2"/>
    </source>
</evidence>
<dbReference type="InterPro" id="IPR020103">
    <property type="entry name" value="PsdUridine_synth_cat_dom_sf"/>
</dbReference>
<dbReference type="EC" id="5.4.99.12" evidence="4"/>
<evidence type="ECO:0000256" key="3">
    <source>
        <dbReference type="ARBA" id="ARBA00023235"/>
    </source>
</evidence>
<feature type="active site" description="Nucleophile" evidence="4 5">
    <location>
        <position position="62"/>
    </location>
</feature>
<comment type="subunit">
    <text evidence="4">Homodimer.</text>
</comment>
<keyword evidence="10" id="KW-1185">Reference proteome</keyword>
<dbReference type="Gene3D" id="3.30.70.580">
    <property type="entry name" value="Pseudouridine synthase I, catalytic domain, N-terminal subdomain"/>
    <property type="match status" value="1"/>
</dbReference>
<dbReference type="CDD" id="cd02570">
    <property type="entry name" value="PseudoU_synth_EcTruA"/>
    <property type="match status" value="1"/>
</dbReference>
<dbReference type="Pfam" id="PF01416">
    <property type="entry name" value="PseudoU_synth_1"/>
    <property type="match status" value="2"/>
</dbReference>
<keyword evidence="3 4" id="KW-0413">Isomerase</keyword>
<dbReference type="AlphaFoldDB" id="A0A840ES40"/>
<dbReference type="PANTHER" id="PTHR11142">
    <property type="entry name" value="PSEUDOURIDYLATE SYNTHASE"/>
    <property type="match status" value="1"/>
</dbReference>
<dbReference type="InterPro" id="IPR001406">
    <property type="entry name" value="PsdUridine_synth_TruA"/>
</dbReference>
<feature type="domain" description="Pseudouridine synthase I TruA alpha/beta" evidence="8">
    <location>
        <begin position="151"/>
        <end position="253"/>
    </location>
</feature>
<comment type="catalytic activity">
    <reaction evidence="4 7">
        <text>uridine(38/39/40) in tRNA = pseudouridine(38/39/40) in tRNA</text>
        <dbReference type="Rhea" id="RHEA:22376"/>
        <dbReference type="Rhea" id="RHEA-COMP:10085"/>
        <dbReference type="Rhea" id="RHEA-COMP:10087"/>
        <dbReference type="ChEBI" id="CHEBI:65314"/>
        <dbReference type="ChEBI" id="CHEBI:65315"/>
        <dbReference type="EC" id="5.4.99.12"/>
    </reaction>
</comment>
<evidence type="ECO:0000256" key="7">
    <source>
        <dbReference type="RuleBase" id="RU003792"/>
    </source>
</evidence>
<evidence type="ECO:0000256" key="2">
    <source>
        <dbReference type="ARBA" id="ARBA00022694"/>
    </source>
</evidence>
<accession>A0A840ES40</accession>
<dbReference type="SUPFAM" id="SSF55120">
    <property type="entry name" value="Pseudouridine synthase"/>
    <property type="match status" value="1"/>
</dbReference>
<dbReference type="EMBL" id="JACIFO010000011">
    <property type="protein sequence ID" value="MBB4119865.1"/>
    <property type="molecule type" value="Genomic_DNA"/>
</dbReference>
<dbReference type="RefSeq" id="WP_246415199.1">
    <property type="nucleotide sequence ID" value="NZ_JACIFO010000011.1"/>
</dbReference>
<dbReference type="FunFam" id="3.30.70.580:FF:000001">
    <property type="entry name" value="tRNA pseudouridine synthase A"/>
    <property type="match status" value="1"/>
</dbReference>
<dbReference type="NCBIfam" id="TIGR00071">
    <property type="entry name" value="hisT_truA"/>
    <property type="match status" value="1"/>
</dbReference>
<dbReference type="GO" id="GO:0031119">
    <property type="term" value="P:tRNA pseudouridine synthesis"/>
    <property type="evidence" value="ECO:0007669"/>
    <property type="project" value="UniProtKB-UniRule"/>
</dbReference>
<dbReference type="GO" id="GO:0003723">
    <property type="term" value="F:RNA binding"/>
    <property type="evidence" value="ECO:0007669"/>
    <property type="project" value="InterPro"/>
</dbReference>
<dbReference type="HAMAP" id="MF_00171">
    <property type="entry name" value="TruA"/>
    <property type="match status" value="1"/>
</dbReference>
<protein>
    <recommendedName>
        <fullName evidence="4">tRNA pseudouridine synthase A</fullName>
        <ecNumber evidence="4">5.4.99.12</ecNumber>
    </recommendedName>
    <alternativeName>
        <fullName evidence="4">tRNA pseudouridine(38-40) synthase</fullName>
    </alternativeName>
    <alternativeName>
        <fullName evidence="4">tRNA pseudouridylate synthase I</fullName>
    </alternativeName>
    <alternativeName>
        <fullName evidence="4">tRNA-uridine isomerase I</fullName>
    </alternativeName>
</protein>
<organism evidence="9 10">
    <name type="scientific">Mesonia hippocampi</name>
    <dbReference type="NCBI Taxonomy" id="1628250"/>
    <lineage>
        <taxon>Bacteria</taxon>
        <taxon>Pseudomonadati</taxon>
        <taxon>Bacteroidota</taxon>
        <taxon>Flavobacteriia</taxon>
        <taxon>Flavobacteriales</taxon>
        <taxon>Flavobacteriaceae</taxon>
        <taxon>Mesonia</taxon>
    </lineage>
</organism>
<comment type="similarity">
    <text evidence="1 4 7">Belongs to the tRNA pseudouridine synthase TruA family.</text>
</comment>
<evidence type="ECO:0000256" key="5">
    <source>
        <dbReference type="PIRSR" id="PIRSR001430-1"/>
    </source>
</evidence>
<comment type="caution">
    <text evidence="9">The sequence shown here is derived from an EMBL/GenBank/DDBJ whole genome shotgun (WGS) entry which is preliminary data.</text>
</comment>
<comment type="caution">
    <text evidence="4">Lacks conserved residue(s) required for the propagation of feature annotation.</text>
</comment>
<reference evidence="9 10" key="1">
    <citation type="submission" date="2020-08" db="EMBL/GenBank/DDBJ databases">
        <title>Genomic Encyclopedia of Type Strains, Phase IV (KMG-IV): sequencing the most valuable type-strain genomes for metagenomic binning, comparative biology and taxonomic classification.</title>
        <authorList>
            <person name="Goeker M."/>
        </authorList>
    </citation>
    <scope>NUCLEOTIDE SEQUENCE [LARGE SCALE GENOMIC DNA]</scope>
    <source>
        <strain evidence="9 10">DSM 29568</strain>
    </source>
</reference>
<dbReference type="InterPro" id="IPR020094">
    <property type="entry name" value="TruA/RsuA/RluB/E/F_N"/>
</dbReference>
<evidence type="ECO:0000259" key="8">
    <source>
        <dbReference type="Pfam" id="PF01416"/>
    </source>
</evidence>
<dbReference type="Proteomes" id="UP000553034">
    <property type="component" value="Unassembled WGS sequence"/>
</dbReference>